<comment type="catalytic activity">
    <reaction evidence="1">
        <text>ATP + H2O = ADP + phosphate + H(+)</text>
        <dbReference type="Rhea" id="RHEA:13065"/>
        <dbReference type="ChEBI" id="CHEBI:15377"/>
        <dbReference type="ChEBI" id="CHEBI:15378"/>
        <dbReference type="ChEBI" id="CHEBI:30616"/>
        <dbReference type="ChEBI" id="CHEBI:43474"/>
        <dbReference type="ChEBI" id="CHEBI:456216"/>
        <dbReference type="EC" id="5.6.2.3"/>
    </reaction>
</comment>
<accession>A0A2X0P7M4</accession>
<comment type="similarity">
    <text evidence="1">Belongs to the helicase family.</text>
</comment>
<dbReference type="PANTHER" id="PTHR10492">
    <property type="match status" value="1"/>
</dbReference>
<dbReference type="GO" id="GO:0016887">
    <property type="term" value="F:ATP hydrolysis activity"/>
    <property type="evidence" value="ECO:0007669"/>
    <property type="project" value="RHEA"/>
</dbReference>
<keyword evidence="1" id="KW-0234">DNA repair</keyword>
<feature type="domain" description="DNA helicase Pif1-like DEAD-box helicase" evidence="2">
    <location>
        <begin position="68"/>
        <end position="159"/>
    </location>
</feature>
<keyword evidence="1" id="KW-0067">ATP-binding</keyword>
<dbReference type="Gene3D" id="3.40.50.300">
    <property type="entry name" value="P-loop containing nucleotide triphosphate hydrolases"/>
    <property type="match status" value="1"/>
</dbReference>
<keyword evidence="1" id="KW-0227">DNA damage</keyword>
<keyword evidence="1" id="KW-0233">DNA recombination</keyword>
<dbReference type="GO" id="GO:0006310">
    <property type="term" value="P:DNA recombination"/>
    <property type="evidence" value="ECO:0007669"/>
    <property type="project" value="UniProtKB-KW"/>
</dbReference>
<dbReference type="InterPro" id="IPR027417">
    <property type="entry name" value="P-loop_NTPase"/>
</dbReference>
<protein>
    <recommendedName>
        <fullName evidence="1">ATP-dependent DNA helicase</fullName>
        <ecNumber evidence="1">5.6.2.3</ecNumber>
    </recommendedName>
</protein>
<name>A0A2X0P7M4_9BASI</name>
<dbReference type="PANTHER" id="PTHR10492:SF57">
    <property type="entry name" value="ATP-DEPENDENT DNA HELICASE"/>
    <property type="match status" value="1"/>
</dbReference>
<dbReference type="InterPro" id="IPR010285">
    <property type="entry name" value="DNA_helicase_pif1-like_DEAD"/>
</dbReference>
<comment type="cofactor">
    <cofactor evidence="1">
        <name>Mg(2+)</name>
        <dbReference type="ChEBI" id="CHEBI:18420"/>
    </cofactor>
</comment>
<dbReference type="AlphaFoldDB" id="A0A2X0P7M4"/>
<keyword evidence="1" id="KW-0347">Helicase</keyword>
<reference evidence="3 4" key="1">
    <citation type="submission" date="2016-11" db="EMBL/GenBank/DDBJ databases">
        <authorList>
            <person name="Jaros S."/>
            <person name="Januszkiewicz K."/>
            <person name="Wedrychowicz H."/>
        </authorList>
    </citation>
    <scope>NUCLEOTIDE SEQUENCE [LARGE SCALE GENOMIC DNA]</scope>
</reference>
<organism evidence="3 4">
    <name type="scientific">Microbotryum silenes-dioicae</name>
    <dbReference type="NCBI Taxonomy" id="796604"/>
    <lineage>
        <taxon>Eukaryota</taxon>
        <taxon>Fungi</taxon>
        <taxon>Dikarya</taxon>
        <taxon>Basidiomycota</taxon>
        <taxon>Pucciniomycotina</taxon>
        <taxon>Microbotryomycetes</taxon>
        <taxon>Microbotryales</taxon>
        <taxon>Microbotryaceae</taxon>
        <taxon>Microbotryum</taxon>
    </lineage>
</organism>
<keyword evidence="1" id="KW-0378">Hydrolase</keyword>
<evidence type="ECO:0000256" key="1">
    <source>
        <dbReference type="RuleBase" id="RU363044"/>
    </source>
</evidence>
<evidence type="ECO:0000313" key="3">
    <source>
        <dbReference type="EMBL" id="SGY53709.1"/>
    </source>
</evidence>
<dbReference type="EMBL" id="FQNC01000044">
    <property type="protein sequence ID" value="SGY53709.1"/>
    <property type="molecule type" value="Genomic_DNA"/>
</dbReference>
<evidence type="ECO:0000313" key="4">
    <source>
        <dbReference type="Proteomes" id="UP000249464"/>
    </source>
</evidence>
<dbReference type="Pfam" id="PF05970">
    <property type="entry name" value="PIF1"/>
    <property type="match status" value="1"/>
</dbReference>
<dbReference type="GO" id="GO:0000723">
    <property type="term" value="P:telomere maintenance"/>
    <property type="evidence" value="ECO:0007669"/>
    <property type="project" value="InterPro"/>
</dbReference>
<dbReference type="SUPFAM" id="SSF52540">
    <property type="entry name" value="P-loop containing nucleoside triphosphate hydrolases"/>
    <property type="match status" value="1"/>
</dbReference>
<proteinExistence type="inferred from homology"/>
<dbReference type="GO" id="GO:0043139">
    <property type="term" value="F:5'-3' DNA helicase activity"/>
    <property type="evidence" value="ECO:0007669"/>
    <property type="project" value="UniProtKB-EC"/>
</dbReference>
<keyword evidence="1" id="KW-0547">Nucleotide-binding</keyword>
<gene>
    <name evidence="3" type="primary">BQ5605_C006g03792</name>
    <name evidence="3" type="ORF">BQ5605_C006G03792</name>
</gene>
<keyword evidence="4" id="KW-1185">Reference proteome</keyword>
<dbReference type="GO" id="GO:0006281">
    <property type="term" value="P:DNA repair"/>
    <property type="evidence" value="ECO:0007669"/>
    <property type="project" value="UniProtKB-KW"/>
</dbReference>
<evidence type="ECO:0000259" key="2">
    <source>
        <dbReference type="Pfam" id="PF05970"/>
    </source>
</evidence>
<sequence length="166" mass="18714">MTPTRLLSTTKHILQCLGTSLCDHGLPLPTATFKNELELLRLMMEERSTPEEIERMNREWKKNLEAFTVEQKHAFNTICDSVFNVRGKMFFINAPGGTGKTFLETTILSRICSENKYTLAVASSGIVALLLPKGITAHLRFKIPINIFDITTLYVVPKSPMNVVQE</sequence>
<dbReference type="GO" id="GO:0005524">
    <property type="term" value="F:ATP binding"/>
    <property type="evidence" value="ECO:0007669"/>
    <property type="project" value="UniProtKB-KW"/>
</dbReference>
<dbReference type="Proteomes" id="UP000249464">
    <property type="component" value="Unassembled WGS sequence"/>
</dbReference>
<dbReference type="EC" id="5.6.2.3" evidence="1"/>